<keyword evidence="1" id="KW-0732">Signal</keyword>
<reference evidence="2" key="1">
    <citation type="submission" date="2020-10" db="EMBL/GenBank/DDBJ databases">
        <authorList>
            <person name="Gilroy R."/>
        </authorList>
    </citation>
    <scope>NUCLEOTIDE SEQUENCE</scope>
    <source>
        <strain evidence="2">USAMLcec3-3695</strain>
    </source>
</reference>
<sequence length="320" mass="33930">MKRKEGILIMKLKKLIAAASALTLLGSLAVAVPASAAEGSTTVIASVAAQVRSQNEEWNLMHANGTKFVPDSNGNNNIETSGANNNGSVYFSAFYYFDASELLPEGATITSATIDMYQGDNKFSGKTFAVASAEIPENTSSKDSVWSSVAEVMSSGNTDNTAATIVDTTMVVLEDEANNRVMRANVTDLIDDKTATEFAFVSYNKERNDSNRQLSGTATLTITYEYEETVTPDPTAPTVSIVDGSRVEASGTGEYEDEVATGFIAKVEAFGTAPEKMGVTVNSVAREEQGMPTVITTGTAYFKVIVSAAAAEDSIEVYVD</sequence>
<feature type="chain" id="PRO_5039108615" evidence="1">
    <location>
        <begin position="37"/>
        <end position="320"/>
    </location>
</feature>
<dbReference type="Proteomes" id="UP000824109">
    <property type="component" value="Unassembled WGS sequence"/>
</dbReference>
<protein>
    <submittedName>
        <fullName evidence="2">Uncharacterized protein</fullName>
    </submittedName>
</protein>
<accession>A0A9D1SFQ8</accession>
<dbReference type="EMBL" id="DVNB01000114">
    <property type="protein sequence ID" value="HIU58355.1"/>
    <property type="molecule type" value="Genomic_DNA"/>
</dbReference>
<feature type="signal peptide" evidence="1">
    <location>
        <begin position="1"/>
        <end position="36"/>
    </location>
</feature>
<dbReference type="AlphaFoldDB" id="A0A9D1SFQ8"/>
<gene>
    <name evidence="2" type="ORF">IAA61_11175</name>
</gene>
<evidence type="ECO:0000256" key="1">
    <source>
        <dbReference type="SAM" id="SignalP"/>
    </source>
</evidence>
<proteinExistence type="predicted"/>
<name>A0A9D1SFQ8_9FIRM</name>
<evidence type="ECO:0000313" key="3">
    <source>
        <dbReference type="Proteomes" id="UP000824109"/>
    </source>
</evidence>
<comment type="caution">
    <text evidence="2">The sequence shown here is derived from an EMBL/GenBank/DDBJ whole genome shotgun (WGS) entry which is preliminary data.</text>
</comment>
<reference evidence="2" key="2">
    <citation type="journal article" date="2021" name="PeerJ">
        <title>Extensive microbial diversity within the chicken gut microbiome revealed by metagenomics and culture.</title>
        <authorList>
            <person name="Gilroy R."/>
            <person name="Ravi A."/>
            <person name="Getino M."/>
            <person name="Pursley I."/>
            <person name="Horton D.L."/>
            <person name="Alikhan N.F."/>
            <person name="Baker D."/>
            <person name="Gharbi K."/>
            <person name="Hall N."/>
            <person name="Watson M."/>
            <person name="Adriaenssens E.M."/>
            <person name="Foster-Nyarko E."/>
            <person name="Jarju S."/>
            <person name="Secka A."/>
            <person name="Antonio M."/>
            <person name="Oren A."/>
            <person name="Chaudhuri R.R."/>
            <person name="La Ragione R."/>
            <person name="Hildebrand F."/>
            <person name="Pallen M.J."/>
        </authorList>
    </citation>
    <scope>NUCLEOTIDE SEQUENCE</scope>
    <source>
        <strain evidence="2">USAMLcec3-3695</strain>
    </source>
</reference>
<organism evidence="2 3">
    <name type="scientific">Candidatus Ornithomonoglobus merdipullorum</name>
    <dbReference type="NCBI Taxonomy" id="2840895"/>
    <lineage>
        <taxon>Bacteria</taxon>
        <taxon>Bacillati</taxon>
        <taxon>Bacillota</taxon>
        <taxon>Clostridia</taxon>
        <taxon>Candidatus Ornithomonoglobus</taxon>
    </lineage>
</organism>
<evidence type="ECO:0000313" key="2">
    <source>
        <dbReference type="EMBL" id="HIU58355.1"/>
    </source>
</evidence>